<feature type="domain" description="Tetrapyrrole methylase" evidence="7">
    <location>
        <begin position="1"/>
        <end position="207"/>
    </location>
</feature>
<dbReference type="GO" id="GO:0046026">
    <property type="term" value="F:precorrin-4 C11-methyltransferase activity"/>
    <property type="evidence" value="ECO:0007669"/>
    <property type="project" value="InterPro"/>
</dbReference>
<evidence type="ECO:0000256" key="4">
    <source>
        <dbReference type="ARBA" id="ARBA00022603"/>
    </source>
</evidence>
<dbReference type="RefSeq" id="WP_055039563.1">
    <property type="nucleotide sequence ID" value="NZ_CVRS01000067.1"/>
</dbReference>
<dbReference type="Pfam" id="PF00590">
    <property type="entry name" value="TP_methylase"/>
    <property type="match status" value="1"/>
</dbReference>
<gene>
    <name evidence="8" type="ORF">RIL183_03661</name>
</gene>
<keyword evidence="5 8" id="KW-0808">Transferase</keyword>
<keyword evidence="6" id="KW-0949">S-adenosyl-L-methionine</keyword>
<dbReference type="Gene3D" id="3.40.1010.10">
    <property type="entry name" value="Cobalt-precorrin-4 Transmethylase, Domain 1"/>
    <property type="match status" value="1"/>
</dbReference>
<comment type="pathway">
    <text evidence="1">Cofactor biosynthesis; adenosylcobalamin biosynthesis.</text>
</comment>
<evidence type="ECO:0000313" key="8">
    <source>
        <dbReference type="EMBL" id="CRL37358.1"/>
    </source>
</evidence>
<reference evidence="9" key="1">
    <citation type="submission" date="2015-05" db="EMBL/GenBank/DDBJ databases">
        <authorList>
            <consortium name="Pathogen Informatics"/>
        </authorList>
    </citation>
    <scope>NUCLEOTIDE SEQUENCE [LARGE SCALE GENOMIC DNA]</scope>
    <source>
        <strain evidence="9">L1-83</strain>
    </source>
</reference>
<proteinExistence type="inferred from homology"/>
<dbReference type="PANTHER" id="PTHR45790">
    <property type="entry name" value="SIROHEME SYNTHASE-RELATED"/>
    <property type="match status" value="1"/>
</dbReference>
<evidence type="ECO:0000256" key="5">
    <source>
        <dbReference type="ARBA" id="ARBA00022679"/>
    </source>
</evidence>
<organism evidence="8 9">
    <name type="scientific">Roseburia inulinivorans</name>
    <dbReference type="NCBI Taxonomy" id="360807"/>
    <lineage>
        <taxon>Bacteria</taxon>
        <taxon>Bacillati</taxon>
        <taxon>Bacillota</taxon>
        <taxon>Clostridia</taxon>
        <taxon>Lachnospirales</taxon>
        <taxon>Lachnospiraceae</taxon>
        <taxon>Roseburia</taxon>
    </lineage>
</organism>
<dbReference type="Proteomes" id="UP000049828">
    <property type="component" value="Unassembled WGS sequence"/>
</dbReference>
<dbReference type="InterPro" id="IPR014777">
    <property type="entry name" value="4pyrrole_Mease_sub1"/>
</dbReference>
<dbReference type="EMBL" id="CVRS01000067">
    <property type="protein sequence ID" value="CRL37358.1"/>
    <property type="molecule type" value="Genomic_DNA"/>
</dbReference>
<dbReference type="InterPro" id="IPR014776">
    <property type="entry name" value="4pyrrole_Mease_sub2"/>
</dbReference>
<dbReference type="PANTHER" id="PTHR45790:SF4">
    <property type="entry name" value="COBALT-PRECORRIN-4 C(11)-METHYLTRANSFERASE"/>
    <property type="match status" value="1"/>
</dbReference>
<dbReference type="PROSITE" id="PS00839">
    <property type="entry name" value="SUMT_1"/>
    <property type="match status" value="1"/>
</dbReference>
<dbReference type="InterPro" id="IPR006362">
    <property type="entry name" value="Cbl_synth_CobM/CibF"/>
</dbReference>
<dbReference type="OrthoDB" id="9815856at2"/>
<dbReference type="CDD" id="cd11641">
    <property type="entry name" value="Precorrin-4_C11-MT"/>
    <property type="match status" value="1"/>
</dbReference>
<dbReference type="STRING" id="360807.ERS852392_02552"/>
<dbReference type="AlphaFoldDB" id="A0A0M6WLA3"/>
<evidence type="ECO:0000256" key="2">
    <source>
        <dbReference type="ARBA" id="ARBA00005879"/>
    </source>
</evidence>
<keyword evidence="3" id="KW-0169">Cobalamin biosynthesis</keyword>
<evidence type="ECO:0000259" key="7">
    <source>
        <dbReference type="Pfam" id="PF00590"/>
    </source>
</evidence>
<dbReference type="InterPro" id="IPR035996">
    <property type="entry name" value="4pyrrol_Methylase_sf"/>
</dbReference>
<evidence type="ECO:0000256" key="6">
    <source>
        <dbReference type="ARBA" id="ARBA00022691"/>
    </source>
</evidence>
<dbReference type="UniPathway" id="UPA00148"/>
<dbReference type="InterPro" id="IPR050161">
    <property type="entry name" value="Siro_Cobalamin_biosynth"/>
</dbReference>
<sequence length="257" mass="28432">MVYFVGAGPGAADLITVRGMRLLEQADVVIYAGSLVNPELLSYCKKECEIHNSAYMTLEEVLAVMEEAEKQKLTTVRLHTGEPSIYGAVREQMDLLDEKGILYESCPGVSACFGAAALLNLEYTLPEVSQSLIITRMEGRTKVPEKESIESFAAHHASMSIYLSTGMLGELSRRLIAGGYGKDTPAAIVYKATWPEEEAHLCTVEQLEETAKAHNITKTALIIVGDIVAHQHYGKSRLYAPDFETEFRKIKKSREKE</sequence>
<dbReference type="GO" id="GO:0032259">
    <property type="term" value="P:methylation"/>
    <property type="evidence" value="ECO:0007669"/>
    <property type="project" value="UniProtKB-KW"/>
</dbReference>
<comment type="similarity">
    <text evidence="2">Belongs to the precorrin methyltransferase family.</text>
</comment>
<dbReference type="InterPro" id="IPR000878">
    <property type="entry name" value="4pyrrol_Mease"/>
</dbReference>
<evidence type="ECO:0000313" key="9">
    <source>
        <dbReference type="Proteomes" id="UP000049828"/>
    </source>
</evidence>
<protein>
    <submittedName>
        <fullName evidence="8">Precorrin-4 C11-methyltransferase</fullName>
    </submittedName>
</protein>
<keyword evidence="4 8" id="KW-0489">Methyltransferase</keyword>
<evidence type="ECO:0000256" key="3">
    <source>
        <dbReference type="ARBA" id="ARBA00022573"/>
    </source>
</evidence>
<dbReference type="InterPro" id="IPR003043">
    <property type="entry name" value="Uropor_MeTrfase_CS"/>
</dbReference>
<dbReference type="Gene3D" id="3.30.950.10">
    <property type="entry name" value="Methyltransferase, Cobalt-precorrin-4 Transmethylase, Domain 2"/>
    <property type="match status" value="1"/>
</dbReference>
<keyword evidence="9" id="KW-1185">Reference proteome</keyword>
<dbReference type="GO" id="GO:0009236">
    <property type="term" value="P:cobalamin biosynthetic process"/>
    <property type="evidence" value="ECO:0007669"/>
    <property type="project" value="UniProtKB-UniPathway"/>
</dbReference>
<dbReference type="NCBIfam" id="TIGR01465">
    <property type="entry name" value="cobM_cbiF"/>
    <property type="match status" value="1"/>
</dbReference>
<evidence type="ECO:0000256" key="1">
    <source>
        <dbReference type="ARBA" id="ARBA00004953"/>
    </source>
</evidence>
<dbReference type="SUPFAM" id="SSF53790">
    <property type="entry name" value="Tetrapyrrole methylase"/>
    <property type="match status" value="1"/>
</dbReference>
<name>A0A0M6WLA3_9FIRM</name>
<accession>A0A0M6WLA3</accession>